<dbReference type="GO" id="GO:0034485">
    <property type="term" value="F:phosphatidylinositol-3,4,5-trisphosphate 5-phosphatase activity"/>
    <property type="evidence" value="ECO:0007669"/>
    <property type="project" value="UniProtKB-EC"/>
</dbReference>
<proteinExistence type="inferred from homology"/>
<dbReference type="InterPro" id="IPR001452">
    <property type="entry name" value="SH3_domain"/>
</dbReference>
<evidence type="ECO:0000259" key="26">
    <source>
        <dbReference type="PROSITE" id="PS50001"/>
    </source>
</evidence>
<dbReference type="Gene3D" id="1.10.10.820">
    <property type="match status" value="1"/>
</dbReference>
<dbReference type="SUPFAM" id="SSF50044">
    <property type="entry name" value="SH3-domain"/>
    <property type="match status" value="1"/>
</dbReference>
<evidence type="ECO:0000256" key="3">
    <source>
        <dbReference type="ARBA" id="ARBA00008314"/>
    </source>
</evidence>
<dbReference type="GO" id="GO:0005524">
    <property type="term" value="F:ATP binding"/>
    <property type="evidence" value="ECO:0007669"/>
    <property type="project" value="UniProtKB-UniRule"/>
</dbReference>
<dbReference type="GO" id="GO:0048731">
    <property type="term" value="P:system development"/>
    <property type="evidence" value="ECO:0007669"/>
    <property type="project" value="UniProtKB-ARBA"/>
</dbReference>
<evidence type="ECO:0000256" key="1">
    <source>
        <dbReference type="ARBA" id="ARBA00004170"/>
    </source>
</evidence>
<evidence type="ECO:0000256" key="10">
    <source>
        <dbReference type="ARBA" id="ARBA00022741"/>
    </source>
</evidence>
<dbReference type="GO" id="GO:0016020">
    <property type="term" value="C:membrane"/>
    <property type="evidence" value="ECO:0007669"/>
    <property type="project" value="UniProtKB-SubCell"/>
</dbReference>
<dbReference type="InterPro" id="IPR038185">
    <property type="entry name" value="MyTH4_dom_sf"/>
</dbReference>
<dbReference type="SUPFAM" id="SSF47031">
    <property type="entry name" value="Second domain of FERM"/>
    <property type="match status" value="2"/>
</dbReference>
<keyword evidence="17" id="KW-0472">Membrane</keyword>
<dbReference type="InterPro" id="IPR019748">
    <property type="entry name" value="FERM_central"/>
</dbReference>
<dbReference type="CDD" id="cd01381">
    <property type="entry name" value="MYSc_Myo7"/>
    <property type="match status" value="1"/>
</dbReference>
<organism evidence="31 32">
    <name type="scientific">Bagarius yarrelli</name>
    <name type="common">Goonch</name>
    <name type="synonym">Bagrus yarrelli</name>
    <dbReference type="NCBI Taxonomy" id="175774"/>
    <lineage>
        <taxon>Eukaryota</taxon>
        <taxon>Metazoa</taxon>
        <taxon>Chordata</taxon>
        <taxon>Craniata</taxon>
        <taxon>Vertebrata</taxon>
        <taxon>Euteleostomi</taxon>
        <taxon>Actinopterygii</taxon>
        <taxon>Neopterygii</taxon>
        <taxon>Teleostei</taxon>
        <taxon>Ostariophysi</taxon>
        <taxon>Siluriformes</taxon>
        <taxon>Sisoridae</taxon>
        <taxon>Sisorinae</taxon>
        <taxon>Bagarius</taxon>
    </lineage>
</organism>
<evidence type="ECO:0000256" key="2">
    <source>
        <dbReference type="ARBA" id="ARBA00004245"/>
    </source>
</evidence>
<dbReference type="GO" id="GO:0003774">
    <property type="term" value="F:cytoskeletal motor activity"/>
    <property type="evidence" value="ECO:0007669"/>
    <property type="project" value="UniProtKB-UniRule"/>
</dbReference>
<dbReference type="CDD" id="cd01725">
    <property type="entry name" value="LSm2"/>
    <property type="match status" value="1"/>
</dbReference>
<comment type="subcellular location">
    <subcellularLocation>
        <location evidence="2">Cytoplasm</location>
        <location evidence="2">Cytoskeleton</location>
    </subcellularLocation>
    <subcellularLocation>
        <location evidence="1">Membrane</location>
        <topology evidence="1">Peripheral membrane protein</topology>
    </subcellularLocation>
</comment>
<feature type="region of interest" description="Disordered" evidence="25">
    <location>
        <begin position="2084"/>
        <end position="2103"/>
    </location>
</feature>
<keyword evidence="6 23" id="KW-0728">SH3 domain</keyword>
<dbReference type="Pfam" id="PF00612">
    <property type="entry name" value="IQ"/>
    <property type="match status" value="3"/>
</dbReference>
<evidence type="ECO:0000259" key="27">
    <source>
        <dbReference type="PROSITE" id="PS50002"/>
    </source>
</evidence>
<evidence type="ECO:0000256" key="20">
    <source>
        <dbReference type="ARBA" id="ARBA00023212"/>
    </source>
</evidence>
<dbReference type="Pfam" id="PF22669">
    <property type="entry name" value="Exo_endo_phos2"/>
    <property type="match status" value="1"/>
</dbReference>
<evidence type="ECO:0000256" key="15">
    <source>
        <dbReference type="ARBA" id="ARBA00022999"/>
    </source>
</evidence>
<dbReference type="InterPro" id="IPR016654">
    <property type="entry name" value="U6_snRNA_Lsm2"/>
</dbReference>
<dbReference type="InterPro" id="IPR041793">
    <property type="entry name" value="MyoVII_FERM_C1"/>
</dbReference>
<dbReference type="PRINTS" id="PR00401">
    <property type="entry name" value="SH2DOMAIN"/>
</dbReference>
<evidence type="ECO:0000313" key="32">
    <source>
        <dbReference type="Proteomes" id="UP000319801"/>
    </source>
</evidence>
<feature type="compositionally biased region" description="Polar residues" evidence="25">
    <location>
        <begin position="2880"/>
        <end position="2910"/>
    </location>
</feature>
<dbReference type="InterPro" id="IPR036961">
    <property type="entry name" value="Kinesin_motor_dom_sf"/>
</dbReference>
<comment type="caution">
    <text evidence="31">The sequence shown here is derived from an EMBL/GenBank/DDBJ whole genome shotgun (WGS) entry which is preliminary data.</text>
</comment>
<dbReference type="InterPro" id="IPR000300">
    <property type="entry name" value="IPPc"/>
</dbReference>
<dbReference type="InterPro" id="IPR029071">
    <property type="entry name" value="Ubiquitin-like_domsf"/>
</dbReference>
<evidence type="ECO:0000259" key="28">
    <source>
        <dbReference type="PROSITE" id="PS50057"/>
    </source>
</evidence>
<evidence type="ECO:0000256" key="13">
    <source>
        <dbReference type="ARBA" id="ARBA00022859"/>
    </source>
</evidence>
<dbReference type="InterPro" id="IPR035963">
    <property type="entry name" value="FERM_2"/>
</dbReference>
<evidence type="ECO:0000256" key="19">
    <source>
        <dbReference type="ARBA" id="ARBA00023203"/>
    </source>
</evidence>
<dbReference type="Gene3D" id="3.10.20.90">
    <property type="entry name" value="Phosphatidylinositol 3-kinase Catalytic Subunit, Chain A, domain 1"/>
    <property type="match status" value="2"/>
</dbReference>
<feature type="binding site" evidence="24">
    <location>
        <begin position="166"/>
        <end position="173"/>
    </location>
    <ligand>
        <name>ATP</name>
        <dbReference type="ChEBI" id="CHEBI:30616"/>
    </ligand>
</feature>
<dbReference type="InterPro" id="IPR036106">
    <property type="entry name" value="MYSc_Myo7"/>
</dbReference>
<keyword evidence="7" id="KW-0963">Cytoplasm</keyword>
<dbReference type="Gene3D" id="3.30.505.10">
    <property type="entry name" value="SH2 domain"/>
    <property type="match status" value="1"/>
</dbReference>
<comment type="similarity">
    <text evidence="3 24">Belongs to the TRAFAC class myosin-kinesin ATPase superfamily. Myosin family.</text>
</comment>
<keyword evidence="11" id="KW-0378">Hydrolase</keyword>
<keyword evidence="15 22" id="KW-0727">SH2 domain</keyword>
<dbReference type="Pfam" id="PF24150">
    <property type="entry name" value="C2_SHIP1-2_first"/>
    <property type="match status" value="1"/>
</dbReference>
<feature type="region of interest" description="Actin-binding" evidence="24">
    <location>
        <begin position="566"/>
        <end position="588"/>
    </location>
</feature>
<keyword evidence="21" id="KW-0449">Lipoprotein</keyword>
<evidence type="ECO:0000256" key="7">
    <source>
        <dbReference type="ARBA" id="ARBA00022490"/>
    </source>
</evidence>
<dbReference type="EMBL" id="VCAZ01000007">
    <property type="protein sequence ID" value="TVK90615.1"/>
    <property type="molecule type" value="Genomic_DNA"/>
</dbReference>
<feature type="compositionally biased region" description="Basic and acidic residues" evidence="25">
    <location>
        <begin position="2947"/>
        <end position="2956"/>
    </location>
</feature>
<evidence type="ECO:0000256" key="18">
    <source>
        <dbReference type="ARBA" id="ARBA00023175"/>
    </source>
</evidence>
<evidence type="ECO:0000256" key="24">
    <source>
        <dbReference type="PROSITE-ProRule" id="PRU00782"/>
    </source>
</evidence>
<dbReference type="GO" id="GO:0002376">
    <property type="term" value="P:immune system process"/>
    <property type="evidence" value="ECO:0007669"/>
    <property type="project" value="UniProtKB-KW"/>
</dbReference>
<keyword evidence="16 24" id="KW-0518">Myosin</keyword>
<evidence type="ECO:0000256" key="6">
    <source>
        <dbReference type="ARBA" id="ARBA00022443"/>
    </source>
</evidence>
<dbReference type="SMART" id="SM00326">
    <property type="entry name" value="SH3"/>
    <property type="match status" value="1"/>
</dbReference>
<dbReference type="SUPFAM" id="SSF50182">
    <property type="entry name" value="Sm-like ribonucleoproteins"/>
    <property type="match status" value="1"/>
</dbReference>
<evidence type="ECO:0000259" key="30">
    <source>
        <dbReference type="PROSITE" id="PS51456"/>
    </source>
</evidence>
<dbReference type="InterPro" id="IPR051567">
    <property type="entry name" value="Unconventional_Myosin_ATPase"/>
</dbReference>
<dbReference type="InterPro" id="IPR057130">
    <property type="entry name" value="Myosin_VII_N"/>
</dbReference>
<dbReference type="InterPro" id="IPR057509">
    <property type="entry name" value="C2_SHIP1-2_2nd"/>
</dbReference>
<dbReference type="GO" id="GO:0007155">
    <property type="term" value="P:cell adhesion"/>
    <property type="evidence" value="ECO:0007669"/>
    <property type="project" value="UniProtKB-KW"/>
</dbReference>
<dbReference type="CDD" id="cd23767">
    <property type="entry name" value="IQCD"/>
    <property type="match status" value="1"/>
</dbReference>
<dbReference type="GO" id="GO:0006397">
    <property type="term" value="P:mRNA processing"/>
    <property type="evidence" value="ECO:0007669"/>
    <property type="project" value="InterPro"/>
</dbReference>
<dbReference type="CDD" id="cd14473">
    <property type="entry name" value="FERM_B-lobe"/>
    <property type="match status" value="2"/>
</dbReference>
<dbReference type="CDD" id="cd17093">
    <property type="entry name" value="FERM2_F1_Myosin-VII"/>
    <property type="match status" value="1"/>
</dbReference>
<evidence type="ECO:0000256" key="11">
    <source>
        <dbReference type="ARBA" id="ARBA00022801"/>
    </source>
</evidence>
<dbReference type="Pfam" id="PF21989">
    <property type="entry name" value="RA_2"/>
    <property type="match status" value="2"/>
</dbReference>
<dbReference type="PANTHER" id="PTHR22692:SF24">
    <property type="entry name" value="MYOSIN VIIB"/>
    <property type="match status" value="1"/>
</dbReference>
<dbReference type="Pfam" id="PF24123">
    <property type="entry name" value="Myosin_VII_N"/>
    <property type="match status" value="1"/>
</dbReference>
<dbReference type="InterPro" id="IPR036691">
    <property type="entry name" value="Endo/exonu/phosph_ase_sf"/>
</dbReference>
<feature type="region of interest" description="Disordered" evidence="25">
    <location>
        <begin position="1003"/>
        <end position="1135"/>
    </location>
</feature>
<dbReference type="SUPFAM" id="SSF55550">
    <property type="entry name" value="SH2 domain"/>
    <property type="match status" value="1"/>
</dbReference>
<dbReference type="PROSITE" id="PS51016">
    <property type="entry name" value="MYTH4"/>
    <property type="match status" value="2"/>
</dbReference>
<evidence type="ECO:0000259" key="29">
    <source>
        <dbReference type="PROSITE" id="PS51016"/>
    </source>
</evidence>
<dbReference type="InterPro" id="IPR000980">
    <property type="entry name" value="SH2"/>
</dbReference>
<dbReference type="CDD" id="cd17092">
    <property type="entry name" value="FERM1_F1_Myosin-VII"/>
    <property type="match status" value="1"/>
</dbReference>
<dbReference type="Pfam" id="PF00373">
    <property type="entry name" value="FERM_M"/>
    <property type="match status" value="1"/>
</dbReference>
<dbReference type="Gene3D" id="2.30.30.40">
    <property type="entry name" value="SH3 Domains"/>
    <property type="match status" value="1"/>
</dbReference>
<keyword evidence="10 24" id="KW-0547">Nucleotide-binding</keyword>
<dbReference type="GO" id="GO:0022407">
    <property type="term" value="P:regulation of cell-cell adhesion"/>
    <property type="evidence" value="ECO:0007669"/>
    <property type="project" value="UniProtKB-ARBA"/>
</dbReference>
<feature type="domain" description="MyTH4" evidence="29">
    <location>
        <begin position="932"/>
        <end position="1244"/>
    </location>
</feature>
<dbReference type="SMART" id="SM00139">
    <property type="entry name" value="MyTH4"/>
    <property type="match status" value="2"/>
</dbReference>
<dbReference type="GO" id="GO:0003779">
    <property type="term" value="F:actin binding"/>
    <property type="evidence" value="ECO:0007669"/>
    <property type="project" value="UniProtKB-KW"/>
</dbReference>
<dbReference type="InterPro" id="IPR010920">
    <property type="entry name" value="LSM_dom_sf"/>
</dbReference>
<accession>A0A556VYA6</accession>
<dbReference type="Pfam" id="PF00017">
    <property type="entry name" value="SH2"/>
    <property type="match status" value="1"/>
</dbReference>
<dbReference type="InterPro" id="IPR036860">
    <property type="entry name" value="SH2_dom_sf"/>
</dbReference>
<dbReference type="Gene3D" id="1.25.40.530">
    <property type="entry name" value="MyTH4 domain"/>
    <property type="match status" value="2"/>
</dbReference>
<dbReference type="Gene3D" id="1.20.5.190">
    <property type="match status" value="2"/>
</dbReference>
<dbReference type="PROSITE" id="PS50096">
    <property type="entry name" value="IQ"/>
    <property type="match status" value="4"/>
</dbReference>
<comment type="similarity">
    <text evidence="4">Belongs to the inositol 1,4,5-trisphosphate 5-phosphatase family.</text>
</comment>
<dbReference type="SUPFAM" id="SSF56219">
    <property type="entry name" value="DNase I-like"/>
    <property type="match status" value="1"/>
</dbReference>
<dbReference type="PRINTS" id="PR00193">
    <property type="entry name" value="MYOSINHEAVY"/>
</dbReference>
<evidence type="ECO:0000256" key="23">
    <source>
        <dbReference type="PROSITE-ProRule" id="PRU00192"/>
    </source>
</evidence>
<dbReference type="GO" id="GO:0050865">
    <property type="term" value="P:regulation of cell activation"/>
    <property type="evidence" value="ECO:0007669"/>
    <property type="project" value="UniProtKB-ARBA"/>
</dbReference>
<dbReference type="Pfam" id="PF21998">
    <property type="entry name" value="FERM_C1_MyoVII"/>
    <property type="match status" value="1"/>
</dbReference>
<evidence type="ECO:0000313" key="31">
    <source>
        <dbReference type="EMBL" id="TVK90615.1"/>
    </source>
</evidence>
<evidence type="ECO:0000256" key="22">
    <source>
        <dbReference type="PROSITE-ProRule" id="PRU00191"/>
    </source>
</evidence>
<name>A0A556VYA6_BAGYA</name>
<dbReference type="GO" id="GO:0046856">
    <property type="term" value="P:phosphatidylinositol dephosphorylation"/>
    <property type="evidence" value="ECO:0007669"/>
    <property type="project" value="InterPro"/>
</dbReference>
<keyword evidence="13" id="KW-0391">Immunity</keyword>
<dbReference type="CDD" id="cd13198">
    <property type="entry name" value="FERM_C1_MyoVII"/>
    <property type="match status" value="1"/>
</dbReference>
<dbReference type="PANTHER" id="PTHR22692">
    <property type="entry name" value="MYOSIN VII, XV"/>
    <property type="match status" value="1"/>
</dbReference>
<feature type="domain" description="MyTH4" evidence="29">
    <location>
        <begin position="1639"/>
        <end position="1786"/>
    </location>
</feature>
<dbReference type="FunFam" id="3.60.10.10:FF:000005">
    <property type="entry name" value="phosphatidylinositol 3,4,5-trisphosphate 5-phosphatase 1"/>
    <property type="match status" value="1"/>
</dbReference>
<keyword evidence="8" id="KW-0597">Phosphoprotein</keyword>
<dbReference type="SMART" id="SM00128">
    <property type="entry name" value="IPPc"/>
    <property type="match status" value="1"/>
</dbReference>
<sequence length="3043" mass="348401">MSLAYPGGEKDPVMVVLRQGDYVWVETTTGVPIGAEVRISESGQIHLIDDEGKEHKVKKQDSSLKHMHTSSINGVDDMIRLGDLNEAGLLRNLLIRHREGIIYTYTGSILVAVNPYQLLPIYTPEHVQLYTNRRIGELPPHVFAIADSCFFNMRRSRQDQCCIISGESGAGKTESTKLMLQFLAAVSGQRSWIEQQILEANPILEAFGNAKTIRNDNSSRFGKYINIQFGKGGAIEGARIDQYLLEKSRVCRQSEEERNYHIFYYMLMGMQAEQKKILSLGNAVQYNYLIMGKCTSCEGRDDIKEYAHFRSAMKILTFTENDSWEIHKLLAAILHLGNMDFEATISKNLEGCDIITSIHFKMAAQLLEVDIKTLDASLTQRSFMTNRECVSKPLSSDQAGDGRDAFVKNIVWKHIDYVDNQGTLDVLANKSLNILSLIDEESLFPKATDTTLLQKMLKYHEKSKVYIPPKTSYEKSFGIEHFAGPVFYDSKGFLEKNRDALSLDLIMLVENSKNKLLKQIFHNDLSTNESSNANPKMMMTSMSSLRQMTDTKKRVPTLCGQFRQSLDSLMKTLTACQPYFIRCIKPNDFKKPMLFDRELCVRQLRYSGMMETIRIRKAGYPIRHTFQQFLDRYRVLLSSVICDPKTESAKACCETICKNILGTGDDWKIGKTKVFLKDFHDTMLELKRDTALNEKALIIQKVLRGFKHRKQFLKQRSAAVVVQKYWRGHKGRKLYKVVQLGYARLQAIVRSRQLARQYELERKATLLLQAQIHTYFARKEWKQKRAAVILLQAHVRGMHARKTVQKMKNQTFLTLQERRAEELAAKERQRKLEEILRHKREKEAAEQSELIDDQQMVDTIFGFLPSMVGGQEGQAPSGFEDLDVKRTVLEEVDLDDAPMVEELPEEDYDDLDEYLFSKFASMYFQGAATPTHIRQRLHQPLLYHEEENDVVASLTVWWLILRFMGDLPEPNAQKVPTRRSAFPDYSLHQDVASRQDRRLSHLVGPDQKMLRSKNVRQEPSVPEVPSQRKSSTFTDLLSGKRKTSNITENAVPTQKASSIPSEGPKNRKSSTFVDLLTRNKRTSTIPGEESSLKKTSRKPSIIKEEQEDDAEPSKPPTVQTISEEEENRNDKGLTLDRPLSSLEKLQIIVRYGIVRRDLRDEIYCQICKQLQENGNRSSFFRGWILLSLCLGIFPPTERFIKYLQSFIRLGPVGYASYCVERLRRTVANGVRGEPPSWLELQATKSKKPMAISVTLMDGRTLSLPVDSASTSKEVCHFLSHKVKLQDTFGFSLYVAVWSLGSGYEHVMDAISQCEQEVKRKGGQEQHAPWRLYFRKEIFTPWHDCSLDRISTDLIYRQIIRGLKYGEFHSEKEESIVKLAAKHFFVQYGSDDSMEKAKSIVQNCIASKLLEEKSETKWIQMVHTAHVQGPYINSETKVDDLKAEVVDYARQKWPMFFSRFFEVCRISGPSLPKNDFIMAINWTGITFLDERERKFLELSFPMVNAVNTKRSQSLCLVTLKGDFMLSAVNAGDIVDLIVLFQTGLIERSQYALALQEVNRQDDPNFLSFKKAELILLIKDNEFSSNRGWVKGQNERTGKKGALPTDAIYIIPTLTKPSNELLALLSMSPDQRKNIINDTIKGTITERVPLATLKEFSIEYFRPPTKDVNKQYMGDYPTRQIQNPLELTDQIFEPATQYEAFRDEIYCQIMKQMTSNNNRHSMDQGWQLLWLCCGLFPPSNSLMKHAQRFLETRRREPLASDCLRRLQGALRMEPRKLPPHQLELDAIQQNRVKIFHKIFFPNDTDESFEVATNTKIRDLIKNISEKLGLISEDGFSIFVKTPDKVLSLNEVDYFFDSLRQITNWSRKTKMVKDGGPVNFSYQVYFMRKLWFNVIPGRDKEADRIFHYPQELPKYLRGYHRCTKEEMVQLAALLFRVKVEDDKSQFVMITKMLKELVPNDQLKAMSAEDWRKCYEKRSPDRMSCQQPWYHGNITRSKAEDLLSKNAKDGSFLLRDSESIQGAYALCVLYQNCVYTYRILPNEEKRLSVQASEGVPIRFFSVLSELVEAYCKENMGLVTHLQYPIQKEEETEDEPEQFNLPPQLPPRNLPPFENKEYHAELVKTIEQSRVSITDTFLQRLQLVDMSHISEDHQKAIQDYFSSAVVQDVEQAHSGIPTLPNLKKLLKTICKSLTSEVSHTLPTLEALQKIVEQPMSPGVGRLRGQLSLDPSQSVGFMLEQLTKLLYSIEDKTKNTVFETAGYDGGHRKSLIPPVTFEVKSDSLGISNKMFLKVDVESGKVYFKKSKDGPEEKYFVNNKILKLVKSKKMHTKLEIVVETEKEKTQRKEFVFNDTKKREGFCQLLQQMKNKHSDKAEPDMISLFVGTWNMGNANPPPNISSWFQSKGQGKTRDDTASQIPHDIYVIGTQEDPMGEKDWIDIVRGTLRGITNISFKQVATQTLWNIRIVVLAKPEHENRISHVFCDSVKTGIANALGNKGAVGVSFMFNDTSFGFVNSHLTSGSEKKIRRNQNYVSILRFLNLGDRKLNLFDITHRFTHLFWLGDLNYRLDLPPGEAENIVMKIKQQQYQELLSKDQLNMERIDEKVFLYYEEEEITFPPTYRFEKDTHERYVYTKAKATGTKYNLPSWCDRVLRKSYPQVHVTCHSYGCTNDIMTSDHSPVFATFDVGVTSQFVSKHEFVRGSEIDNQESSEGTIKVRFAAHTELTPIISDPEYLLDQHILISITSTDSDESYGETCVPLRAAERDYTEFVVPLTHHGELTGMLTGGIQLRTSEGKLTEKLYDFIKIGDDAAIVKVKSGDHSNKAEDGQPAEMFDNPLYGSMAKSRCCKDQEVSRKEHLGTPEIFAFPKESDTDRGPPVPTPRARSFTCSESKGQNPASTPCSNTNSGSNNNLQPQGFSKKPVMPSRSEGGGMMSGKPPLPIKSRPGQTSEPQPKPRDYRDSSELPGKIRPHARPCQVSVFNAVFFGSQYLNIKLTDISVTDPEKYPHMLSVKNCFIRGSVVRYVQLPADEVDTQLLQDAARKEAMQQKQ</sequence>
<dbReference type="Pfam" id="PF00063">
    <property type="entry name" value="Myosin_head"/>
    <property type="match status" value="1"/>
</dbReference>
<feature type="domain" description="Myosin motor" evidence="30">
    <location>
        <begin position="73"/>
        <end position="689"/>
    </location>
</feature>
<dbReference type="InterPro" id="IPR011993">
    <property type="entry name" value="PH-like_dom_sf"/>
</dbReference>
<reference evidence="31 32" key="1">
    <citation type="journal article" date="2019" name="Genome Biol. Evol.">
        <title>Whole-Genome Sequencing of the Giant Devil Catfish, Bagarius yarrelli.</title>
        <authorList>
            <person name="Jiang W."/>
            <person name="Lv Y."/>
            <person name="Cheng L."/>
            <person name="Yang K."/>
            <person name="Chao B."/>
            <person name="Wang X."/>
            <person name="Li Y."/>
            <person name="Pan X."/>
            <person name="You X."/>
            <person name="Zhang Y."/>
            <person name="Yang J."/>
            <person name="Li J."/>
            <person name="Zhang X."/>
            <person name="Liu S."/>
            <person name="Sun C."/>
            <person name="Yang J."/>
            <person name="Shi Q."/>
        </authorList>
    </citation>
    <scope>NUCLEOTIDE SEQUENCE [LARGE SCALE GENOMIC DNA]</scope>
    <source>
        <strain evidence="31">JWS20170419001</strain>
        <tissue evidence="31">Muscle</tissue>
    </source>
</reference>
<dbReference type="Gene3D" id="1.20.80.10">
    <property type="match status" value="2"/>
</dbReference>
<evidence type="ECO:0000256" key="21">
    <source>
        <dbReference type="ARBA" id="ARBA00023288"/>
    </source>
</evidence>
<dbReference type="Gene3D" id="1.20.120.720">
    <property type="entry name" value="Myosin VI head, motor domain, U50 subdomain"/>
    <property type="match status" value="2"/>
</dbReference>
<dbReference type="SUPFAM" id="SSF52540">
    <property type="entry name" value="P-loop containing nucleoside triphosphate hydrolases"/>
    <property type="match status" value="2"/>
</dbReference>
<dbReference type="Pfam" id="PF24147">
    <property type="entry name" value="C2_SHIP1-2_2nd"/>
    <property type="match status" value="1"/>
</dbReference>
<evidence type="ECO:0000256" key="9">
    <source>
        <dbReference type="ARBA" id="ARBA00022737"/>
    </source>
</evidence>
<dbReference type="SMART" id="SM00015">
    <property type="entry name" value="IQ"/>
    <property type="match status" value="4"/>
</dbReference>
<feature type="domain" description="SH3" evidence="27">
    <location>
        <begin position="1545"/>
        <end position="1611"/>
    </location>
</feature>
<evidence type="ECO:0000256" key="4">
    <source>
        <dbReference type="ARBA" id="ARBA00008734"/>
    </source>
</evidence>
<keyword evidence="18 24" id="KW-0505">Motor protein</keyword>
<evidence type="ECO:0000256" key="12">
    <source>
        <dbReference type="ARBA" id="ARBA00022840"/>
    </source>
</evidence>
<evidence type="ECO:0000256" key="14">
    <source>
        <dbReference type="ARBA" id="ARBA00022889"/>
    </source>
</evidence>
<dbReference type="SMART" id="SM00242">
    <property type="entry name" value="MYSc"/>
    <property type="match status" value="1"/>
</dbReference>
<feature type="domain" description="FERM" evidence="28">
    <location>
        <begin position="1249"/>
        <end position="1550"/>
    </location>
</feature>
<dbReference type="OrthoDB" id="6108017at2759"/>
<evidence type="ECO:0000256" key="8">
    <source>
        <dbReference type="ARBA" id="ARBA00022553"/>
    </source>
</evidence>
<evidence type="ECO:0000256" key="25">
    <source>
        <dbReference type="SAM" id="MobiDB-lite"/>
    </source>
</evidence>
<feature type="region of interest" description="Disordered" evidence="25">
    <location>
        <begin position="2846"/>
        <end position="2963"/>
    </location>
</feature>
<dbReference type="InterPro" id="IPR000048">
    <property type="entry name" value="IQ_motif_EF-hand-BS"/>
</dbReference>
<keyword evidence="12 24" id="KW-0067">ATP-binding</keyword>
<dbReference type="CDD" id="cd10343">
    <property type="entry name" value="SH2_SHIP"/>
    <property type="match status" value="1"/>
</dbReference>
<dbReference type="Proteomes" id="UP000319801">
    <property type="component" value="Unassembled WGS sequence"/>
</dbReference>
<dbReference type="InterPro" id="IPR000299">
    <property type="entry name" value="FERM_domain"/>
</dbReference>
<keyword evidence="20" id="KW-0206">Cytoskeleton</keyword>
<dbReference type="Gene3D" id="2.30.30.100">
    <property type="match status" value="1"/>
</dbReference>
<dbReference type="InterPro" id="IPR036028">
    <property type="entry name" value="SH3-like_dom_sf"/>
</dbReference>
<feature type="compositionally biased region" description="Polar residues" evidence="25">
    <location>
        <begin position="1044"/>
        <end position="1060"/>
    </location>
</feature>
<dbReference type="GO" id="GO:0007166">
    <property type="term" value="P:cell surface receptor signaling pathway"/>
    <property type="evidence" value="ECO:0007669"/>
    <property type="project" value="UniProtKB-ARBA"/>
</dbReference>
<dbReference type="FunFam" id="3.30.505.10:FF:000035">
    <property type="entry name" value="phosphatidylinositol 3,4,5-trisphosphate 5-phosphatase 1"/>
    <property type="match status" value="1"/>
</dbReference>
<feature type="domain" description="SH2" evidence="26">
    <location>
        <begin position="1985"/>
        <end position="2081"/>
    </location>
</feature>
<dbReference type="PROSITE" id="PS51456">
    <property type="entry name" value="MYOSIN_MOTOR"/>
    <property type="match status" value="1"/>
</dbReference>
<dbReference type="InterPro" id="IPR001609">
    <property type="entry name" value="Myosin_head_motor_dom-like"/>
</dbReference>
<dbReference type="EC" id="3.1.3.86" evidence="5"/>
<dbReference type="InterPro" id="IPR014352">
    <property type="entry name" value="FERM/acyl-CoA-bd_prot_sf"/>
</dbReference>
<keyword evidence="9" id="KW-0677">Repeat</keyword>
<gene>
    <name evidence="31" type="ORF">Baya_2696</name>
</gene>
<dbReference type="GO" id="GO:0016459">
    <property type="term" value="C:myosin complex"/>
    <property type="evidence" value="ECO:0007669"/>
    <property type="project" value="UniProtKB-KW"/>
</dbReference>
<dbReference type="Pfam" id="PF00784">
    <property type="entry name" value="MyTH4"/>
    <property type="match status" value="2"/>
</dbReference>
<dbReference type="PROSITE" id="PS50001">
    <property type="entry name" value="SH2"/>
    <property type="match status" value="1"/>
</dbReference>
<dbReference type="Gene3D" id="3.60.10.10">
    <property type="entry name" value="Endonuclease/exonuclease/phosphatase"/>
    <property type="match status" value="1"/>
</dbReference>
<dbReference type="SUPFAM" id="SSF54236">
    <property type="entry name" value="Ubiquitin-like"/>
    <property type="match status" value="2"/>
</dbReference>
<dbReference type="Gene3D" id="1.20.58.530">
    <property type="match status" value="1"/>
</dbReference>
<keyword evidence="32" id="KW-1185">Reference proteome</keyword>
<evidence type="ECO:0000256" key="16">
    <source>
        <dbReference type="ARBA" id="ARBA00023123"/>
    </source>
</evidence>
<dbReference type="SMART" id="SM00252">
    <property type="entry name" value="SH2"/>
    <property type="match status" value="1"/>
</dbReference>
<dbReference type="SMART" id="SM00295">
    <property type="entry name" value="B41"/>
    <property type="match status" value="2"/>
</dbReference>
<keyword evidence="14" id="KW-0130">Cell adhesion</keyword>
<dbReference type="Gene3D" id="2.30.29.30">
    <property type="entry name" value="Pleckstrin-homology domain (PH domain)/Phosphotyrosine-binding domain (PTB)"/>
    <property type="match status" value="1"/>
</dbReference>
<keyword evidence="19 24" id="KW-0009">Actin-binding</keyword>
<evidence type="ECO:0000256" key="5">
    <source>
        <dbReference type="ARBA" id="ARBA00012981"/>
    </source>
</evidence>
<dbReference type="PROSITE" id="PS50057">
    <property type="entry name" value="FERM_3"/>
    <property type="match status" value="1"/>
</dbReference>
<dbReference type="InterPro" id="IPR027417">
    <property type="entry name" value="P-loop_NTPase"/>
</dbReference>
<dbReference type="PROSITE" id="PS50002">
    <property type="entry name" value="SH3"/>
    <property type="match status" value="1"/>
</dbReference>
<dbReference type="Gene3D" id="3.40.850.10">
    <property type="entry name" value="Kinesin motor domain"/>
    <property type="match status" value="2"/>
</dbReference>
<dbReference type="InterPro" id="IPR057510">
    <property type="entry name" value="C2_SHIP1-2_first"/>
</dbReference>
<dbReference type="Gene3D" id="6.20.240.20">
    <property type="match status" value="1"/>
</dbReference>
<evidence type="ECO:0000256" key="17">
    <source>
        <dbReference type="ARBA" id="ARBA00023136"/>
    </source>
</evidence>
<protein>
    <recommendedName>
        <fullName evidence="5">phosphatidylinositol-3,4,5-trisphosphate 5-phosphatase</fullName>
        <ecNumber evidence="5">3.1.3.86</ecNumber>
    </recommendedName>
</protein>
<dbReference type="InterPro" id="IPR019749">
    <property type="entry name" value="Band_41_domain"/>
</dbReference>
<dbReference type="InterPro" id="IPR000857">
    <property type="entry name" value="MyTH4_dom"/>
</dbReference>